<accession>A0A7X1M8P1</accession>
<keyword evidence="2" id="KW-0808">Transferase</keyword>
<dbReference type="AlphaFoldDB" id="A0A7X1M8P1"/>
<dbReference type="GO" id="GO:0016740">
    <property type="term" value="F:transferase activity"/>
    <property type="evidence" value="ECO:0007669"/>
    <property type="project" value="UniProtKB-KW"/>
</dbReference>
<dbReference type="RefSeq" id="WP_186282316.1">
    <property type="nucleotide sequence ID" value="NZ_JACMSF010000010.1"/>
</dbReference>
<protein>
    <submittedName>
        <fullName evidence="2">Phosphotransferase</fullName>
    </submittedName>
</protein>
<dbReference type="Proteomes" id="UP000584670">
    <property type="component" value="Unassembled WGS sequence"/>
</dbReference>
<dbReference type="InterPro" id="IPR011009">
    <property type="entry name" value="Kinase-like_dom_sf"/>
</dbReference>
<dbReference type="EMBL" id="JACMSF010000010">
    <property type="protein sequence ID" value="MBC2902409.1"/>
    <property type="molecule type" value="Genomic_DNA"/>
</dbReference>
<reference evidence="2 3" key="1">
    <citation type="submission" date="2020-08" db="EMBL/GenBank/DDBJ databases">
        <title>Streptomyces sp. PSKA01 genome sequencing and assembly.</title>
        <authorList>
            <person name="Mandal S."/>
            <person name="Maiti P.K."/>
            <person name="Das P."/>
        </authorList>
    </citation>
    <scope>NUCLEOTIDE SEQUENCE [LARGE SCALE GENOMIC DNA]</scope>
    <source>
        <strain evidence="2 3">PSKA01</strain>
    </source>
</reference>
<evidence type="ECO:0000259" key="1">
    <source>
        <dbReference type="Pfam" id="PF01636"/>
    </source>
</evidence>
<name>A0A7X1M8P1_9ACTN</name>
<evidence type="ECO:0000313" key="2">
    <source>
        <dbReference type="EMBL" id="MBC2902409.1"/>
    </source>
</evidence>
<dbReference type="Gene3D" id="3.90.1200.10">
    <property type="match status" value="1"/>
</dbReference>
<dbReference type="InterPro" id="IPR002575">
    <property type="entry name" value="Aminoglycoside_PTrfase"/>
</dbReference>
<organism evidence="2 3">
    <name type="scientific">Streptomyces cupreus</name>
    <dbReference type="NCBI Taxonomy" id="2759956"/>
    <lineage>
        <taxon>Bacteria</taxon>
        <taxon>Bacillati</taxon>
        <taxon>Actinomycetota</taxon>
        <taxon>Actinomycetes</taxon>
        <taxon>Kitasatosporales</taxon>
        <taxon>Streptomycetaceae</taxon>
        <taxon>Streptomyces</taxon>
    </lineage>
</organism>
<dbReference type="SUPFAM" id="SSF56112">
    <property type="entry name" value="Protein kinase-like (PK-like)"/>
    <property type="match status" value="1"/>
</dbReference>
<proteinExistence type="predicted"/>
<gene>
    <name evidence="2" type="ORF">H4N64_12450</name>
</gene>
<feature type="domain" description="Aminoglycoside phosphotransferase" evidence="1">
    <location>
        <begin position="215"/>
        <end position="358"/>
    </location>
</feature>
<evidence type="ECO:0000313" key="3">
    <source>
        <dbReference type="Proteomes" id="UP000584670"/>
    </source>
</evidence>
<sequence length="482" mass="52260">MDTLLLGSPPDATVDMLRAAPWMDDGARRTGRVELLDEARLDELRLLIVGAGGARWFVPVHAEDPGRGAEGTPAFDRLVVTALREGLRLTTRAGNLIEFRGQPDAYRGPLPFDPGWCSNALSLLDLGGTAHAHKTYRRIGTGTREPELLRLMADSGRTQRPVGAYSHVDTGTGRREPLGVLYRYAEGEGLNVPLRGGIRALWPLLAAGADVPAAVAESQRALTAPLRATGTFLRGFHQELAERLDRHPEFPVESFLTEAAEKLAALTPHIRADRRVPAEVGEAAAAGLARELARIAELPPRPWPTGPCHGDLHLSHVLRRELPDGTWQLCVIDLSTPVSDPADPATAQSPWQDLAALRRGLEIFTADEFSDHAADTLGMDPEDTARTALLQATGVRPDTPGWTPAKLAELDRLRAAAGLWAARAGDLLAAAPELSADHPAWRLFRLRRLIHELDYAYAHDRAYHAAINLRHAVEAGRLPAAG</sequence>
<comment type="caution">
    <text evidence="2">The sequence shown here is derived from an EMBL/GenBank/DDBJ whole genome shotgun (WGS) entry which is preliminary data.</text>
</comment>
<keyword evidence="3" id="KW-1185">Reference proteome</keyword>
<dbReference type="Pfam" id="PF01636">
    <property type="entry name" value="APH"/>
    <property type="match status" value="1"/>
</dbReference>